<reference evidence="7 8" key="1">
    <citation type="journal article" date="2018" name="MBio">
        <title>Comparative Genomics Reveals the Core Gene Toolbox for the Fungus-Insect Symbiosis.</title>
        <authorList>
            <person name="Wang Y."/>
            <person name="Stata M."/>
            <person name="Wang W."/>
            <person name="Stajich J.E."/>
            <person name="White M.M."/>
            <person name="Moncalvo J.M."/>
        </authorList>
    </citation>
    <scope>NUCLEOTIDE SEQUENCE [LARGE SCALE GENOMIC DNA]</scope>
    <source>
        <strain evidence="7 8">AUS-77-4</strain>
    </source>
</reference>
<dbReference type="Proteomes" id="UP000245699">
    <property type="component" value="Unassembled WGS sequence"/>
</dbReference>
<dbReference type="InterPro" id="IPR011989">
    <property type="entry name" value="ARM-like"/>
</dbReference>
<dbReference type="InterPro" id="IPR057860">
    <property type="entry name" value="HEAT_RRP12_N"/>
</dbReference>
<feature type="compositionally biased region" description="Basic and acidic residues" evidence="4">
    <location>
        <begin position="1161"/>
        <end position="1173"/>
    </location>
</feature>
<dbReference type="Gene3D" id="1.25.10.10">
    <property type="entry name" value="Leucine-rich Repeat Variant"/>
    <property type="match status" value="2"/>
</dbReference>
<dbReference type="InterPro" id="IPR052087">
    <property type="entry name" value="RRP12"/>
</dbReference>
<evidence type="ECO:0000256" key="4">
    <source>
        <dbReference type="SAM" id="MobiDB-lite"/>
    </source>
</evidence>
<dbReference type="Pfam" id="PF08161">
    <property type="entry name" value="RRP12_HEAT"/>
    <property type="match status" value="1"/>
</dbReference>
<protein>
    <submittedName>
        <fullName evidence="7">Uncharacterized protein</fullName>
    </submittedName>
</protein>
<dbReference type="InterPro" id="IPR016024">
    <property type="entry name" value="ARM-type_fold"/>
</dbReference>
<feature type="compositionally biased region" description="Basic residues" evidence="4">
    <location>
        <begin position="1106"/>
        <end position="1118"/>
    </location>
</feature>
<feature type="domain" description="RRP12 N-terminal HEAT" evidence="6">
    <location>
        <begin position="18"/>
        <end position="256"/>
    </location>
</feature>
<dbReference type="GO" id="GO:0005634">
    <property type="term" value="C:nucleus"/>
    <property type="evidence" value="ECO:0007669"/>
    <property type="project" value="UniProtKB-SubCell"/>
</dbReference>
<feature type="region of interest" description="Disordered" evidence="4">
    <location>
        <begin position="1048"/>
        <end position="1331"/>
    </location>
</feature>
<organism evidence="7 8">
    <name type="scientific">Furculomyces boomerangus</name>
    <dbReference type="NCBI Taxonomy" id="61424"/>
    <lineage>
        <taxon>Eukaryota</taxon>
        <taxon>Fungi</taxon>
        <taxon>Fungi incertae sedis</taxon>
        <taxon>Zoopagomycota</taxon>
        <taxon>Kickxellomycotina</taxon>
        <taxon>Harpellomycetes</taxon>
        <taxon>Harpellales</taxon>
        <taxon>Harpellaceae</taxon>
        <taxon>Furculomyces</taxon>
    </lineage>
</organism>
<feature type="compositionally biased region" description="Basic and acidic residues" evidence="4">
    <location>
        <begin position="1064"/>
        <end position="1074"/>
    </location>
</feature>
<feature type="region of interest" description="Disordered" evidence="4">
    <location>
        <begin position="860"/>
        <end position="893"/>
    </location>
</feature>
<dbReference type="EMBL" id="MBFT01000022">
    <property type="protein sequence ID" value="PVU99732.1"/>
    <property type="molecule type" value="Genomic_DNA"/>
</dbReference>
<dbReference type="PANTHER" id="PTHR48287">
    <property type="entry name" value="ARM REPEAT SUPERFAMILY PROTEIN"/>
    <property type="match status" value="1"/>
</dbReference>
<proteinExistence type="inferred from homology"/>
<feature type="compositionally biased region" description="Polar residues" evidence="4">
    <location>
        <begin position="1082"/>
        <end position="1091"/>
    </location>
</feature>
<feature type="compositionally biased region" description="Polar residues" evidence="4">
    <location>
        <begin position="1151"/>
        <end position="1160"/>
    </location>
</feature>
<comment type="similarity">
    <text evidence="2">Belongs to the RRP12 family.</text>
</comment>
<dbReference type="OrthoDB" id="2192888at2759"/>
<feature type="compositionally biased region" description="Basic and acidic residues" evidence="4">
    <location>
        <begin position="1271"/>
        <end position="1293"/>
    </location>
</feature>
<feature type="domain" description="RRP12 HEAT" evidence="5">
    <location>
        <begin position="330"/>
        <end position="637"/>
    </location>
</feature>
<dbReference type="PANTHER" id="PTHR48287:SF1">
    <property type="entry name" value="ARM REPEAT SUPERFAMILY PROTEIN"/>
    <property type="match status" value="1"/>
</dbReference>
<keyword evidence="8" id="KW-1185">Reference proteome</keyword>
<gene>
    <name evidence="7" type="ORF">BB559_000455</name>
</gene>
<keyword evidence="3" id="KW-0539">Nucleus</keyword>
<evidence type="ECO:0000256" key="3">
    <source>
        <dbReference type="ARBA" id="ARBA00023242"/>
    </source>
</evidence>
<evidence type="ECO:0000259" key="6">
    <source>
        <dbReference type="Pfam" id="PF25772"/>
    </source>
</evidence>
<comment type="caution">
    <text evidence="7">The sequence shown here is derived from an EMBL/GenBank/DDBJ whole genome shotgun (WGS) entry which is preliminary data.</text>
</comment>
<feature type="compositionally biased region" description="Basic and acidic residues" evidence="4">
    <location>
        <begin position="1193"/>
        <end position="1203"/>
    </location>
</feature>
<name>A0A2T9Z573_9FUNG</name>
<comment type="subcellular location">
    <subcellularLocation>
        <location evidence="1">Nucleus</location>
    </subcellularLocation>
</comment>
<dbReference type="Pfam" id="PF25772">
    <property type="entry name" value="HEAT_RRP12_N"/>
    <property type="match status" value="1"/>
</dbReference>
<dbReference type="SUPFAM" id="SSF48371">
    <property type="entry name" value="ARM repeat"/>
    <property type="match status" value="1"/>
</dbReference>
<evidence type="ECO:0000259" key="5">
    <source>
        <dbReference type="Pfam" id="PF08161"/>
    </source>
</evidence>
<feature type="compositionally biased region" description="Acidic residues" evidence="4">
    <location>
        <begin position="871"/>
        <end position="883"/>
    </location>
</feature>
<accession>A0A2T9Z573</accession>
<evidence type="ECO:0000313" key="7">
    <source>
        <dbReference type="EMBL" id="PVU99732.1"/>
    </source>
</evidence>
<evidence type="ECO:0000313" key="8">
    <source>
        <dbReference type="Proteomes" id="UP000245699"/>
    </source>
</evidence>
<dbReference type="InterPro" id="IPR012978">
    <property type="entry name" value="HEAT_RRP12"/>
</dbReference>
<evidence type="ECO:0000256" key="1">
    <source>
        <dbReference type="ARBA" id="ARBA00004123"/>
    </source>
</evidence>
<sequence length="1331" mass="147875">MSADQEFENHLSKTRVLASSNLQNHQQYAGTLIAIEETLKEQGTELVPTSYTAALITLLEQNKNTGLELAGSILYLLAITLKYTPPSVAKAQFSNIMSILSTTLDLSKADAMVIRSVLLCLESILKSQDSRTWRQPTALKAMQSILILGLDPRPKVRKQGQESAIEILKKIPMPLSVHPAANETVDFLLQCLKDAKKETSSTIHVLHFIAQLVDTFPNNRMKDVCTELVIVLKLNDPFVFAEAFNAFSKIFNKVSSDFDLDILVNVLGILQEQKPNINDINLSASWLNILGSGYSAFYRLNPQACEKQVPSVIKMILPYVELGRGEVKPGTISCLKKLVSGCIRPENECEKEILVQIVDMLTECLGYRYKDSWIGIFLIIASLSERLGESSRPVMDKLLKLVEKMKTEKGFDYKKEADATLRASLAAMGPKLFLELFPLNIEQNIPGMNGKNKKGTKGDALSTQEGRAWLLPLMKGHIKNADISYFVNELLPLAEKLEMQSIKLQNSGRAIQSKVVFTMATQIWSLLGGFFNIPSDVCENFNQNFVEQILRQIIEVPDLRPTLCNALDTLVKQISNLSNVEALNNEMEAVGINEGKSNKNSSSSVSKKLTPEYGSKAIKTISSFASTVLSTLFTLVAETPAPRGQYIHEVISTFLSITEKEDITQAFKRVINMLSRALQSHKPPTAVEQSAKYAETNPQPPVYSMIDLFGTLAPFLDIEYILQGLDVIVPLISQQNDISLQKKSYKVLGMVFGNGSDEVNNMSINVEVSENIPEKNHKIAEKLVSALISSAEEASPISRRHRLNLLAQVTRNLPESDLHNIPLFLSEAIIGTKEANDKGRKFAFELLVIMAEKMAKGGKIDSRKLSGNTSDLEDVDSEDSGDEENSKMNENEVGEVSNASLEEYFKMVVAGFAAKTPYMVSASITSLAFLLNRYHQQLTSEFVNQLIDTILIFVNSNNREIAKASLGFVKVVVVSLPKQFPETFLERLVEGILKWANEHRARFSLKSRQIIERLMRRVGQDAVEKATPEEHKKLIINIKKRKLRAKRGKLAADEAEENETTAKTNKDDIKKDSGAIDISDFDGSNSEYDGNSSDDELDDGYLNKGVKGKGKNRSKGKNSMKSEPISGEKGGKSWIMEDGNQNDPLDFLSRSAFTHMSSTKPRSDKKAKQEESKSSVPLTKDGKMIFDDSDDEKDNRNEGKGKSVDQAGPSENNGPTGEDFYKESLTSADGFTRGMRNKIKFNKRKSDDFAGDEDDIKPKETQNAGKGNKRQKADVGNEYKSKRGKGDIKKKDTYSPGIYASHVSGRIPEDVEDDLSQRGIVYHPRDGTEIE</sequence>
<dbReference type="STRING" id="61424.A0A2T9Z573"/>
<evidence type="ECO:0000256" key="2">
    <source>
        <dbReference type="ARBA" id="ARBA00007690"/>
    </source>
</evidence>